<feature type="transmembrane region" description="Helical" evidence="2">
    <location>
        <begin position="302"/>
        <end position="324"/>
    </location>
</feature>
<dbReference type="Gene3D" id="3.30.70.270">
    <property type="match status" value="1"/>
</dbReference>
<dbReference type="PATRIC" id="fig|1167006.5.peg.1575"/>
<keyword evidence="2" id="KW-0472">Membrane</keyword>
<dbReference type="InterPro" id="IPR052020">
    <property type="entry name" value="Cyclic_di-GMP/3'3'-cGAMP_PDE"/>
</dbReference>
<feature type="domain" description="HD" evidence="3">
    <location>
        <begin position="567"/>
        <end position="689"/>
    </location>
</feature>
<dbReference type="eggNOG" id="COG3437">
    <property type="taxonomic scope" value="Bacteria"/>
</dbReference>
<dbReference type="eggNOG" id="COG4191">
    <property type="taxonomic scope" value="Bacteria"/>
</dbReference>
<organism evidence="5 6">
    <name type="scientific">Desulfocapsa sulfexigens (strain DSM 10523 / SB164P1)</name>
    <dbReference type="NCBI Taxonomy" id="1167006"/>
    <lineage>
        <taxon>Bacteria</taxon>
        <taxon>Pseudomonadati</taxon>
        <taxon>Thermodesulfobacteriota</taxon>
        <taxon>Desulfobulbia</taxon>
        <taxon>Desulfobulbales</taxon>
        <taxon>Desulfocapsaceae</taxon>
        <taxon>Desulfocapsa</taxon>
    </lineage>
</organism>
<dbReference type="STRING" id="1167006.UWK_01429"/>
<dbReference type="EMBL" id="CP003985">
    <property type="protein sequence ID" value="AGF77989.1"/>
    <property type="molecule type" value="Genomic_DNA"/>
</dbReference>
<dbReference type="PANTHER" id="PTHR45228">
    <property type="entry name" value="CYCLIC DI-GMP PHOSPHODIESTERASE TM_0186-RELATED"/>
    <property type="match status" value="1"/>
</dbReference>
<dbReference type="eggNOG" id="COG2199">
    <property type="taxonomic scope" value="Bacteria"/>
</dbReference>
<dbReference type="Pfam" id="PF00990">
    <property type="entry name" value="GGDEF"/>
    <property type="match status" value="1"/>
</dbReference>
<reference evidence="6" key="1">
    <citation type="journal article" date="2013" name="Stand. Genomic Sci.">
        <title>Complete genome sequence of Desulfocapsa sulfexigens, a marine deltaproteobacterium specialized in disproportionating inorganic sulfur compounds.</title>
        <authorList>
            <person name="Finster K.W."/>
            <person name="Kjeldsen K.U."/>
            <person name="Kube M."/>
            <person name="Reinhardt R."/>
            <person name="Mussmann M."/>
            <person name="Amann R."/>
            <person name="Schreiber L."/>
        </authorList>
    </citation>
    <scope>NUCLEOTIDE SEQUENCE [LARGE SCALE GENOMIC DNA]</scope>
    <source>
        <strain evidence="6">DSM 10523 / SB164P1</strain>
    </source>
</reference>
<evidence type="ECO:0000313" key="5">
    <source>
        <dbReference type="EMBL" id="AGF77989.1"/>
    </source>
</evidence>
<dbReference type="SMART" id="SM00471">
    <property type="entry name" value="HDc"/>
    <property type="match status" value="1"/>
</dbReference>
<dbReference type="Proteomes" id="UP000011721">
    <property type="component" value="Chromosome"/>
</dbReference>
<dbReference type="PANTHER" id="PTHR45228:SF4">
    <property type="entry name" value="LIPOPROTEIN"/>
    <property type="match status" value="1"/>
</dbReference>
<dbReference type="Pfam" id="PF13487">
    <property type="entry name" value="HD_5"/>
    <property type="match status" value="1"/>
</dbReference>
<dbReference type="SUPFAM" id="SSF109604">
    <property type="entry name" value="HD-domain/PDEase-like"/>
    <property type="match status" value="1"/>
</dbReference>
<dbReference type="InterPro" id="IPR003607">
    <property type="entry name" value="HD/PDEase_dom"/>
</dbReference>
<evidence type="ECO:0000256" key="2">
    <source>
        <dbReference type="SAM" id="Phobius"/>
    </source>
</evidence>
<sequence length="886" mass="100401">MFGNWLSNGLSQPLQEVKIGVLAKRGPEIALKKWSATADYLSQALPGYRFQIAALDFTEIHAAVQEGTIDFVLANSAFYVELEKLYGVKRIATLLNQDSSGRQTTMFGGVILARSDREDIREIRDLKGKSFMAVEQRSFGGWIMCWRELHRMGLEPEKFFSSLQFGQTHDAVVAAVQRGDVDGGTVRTDTLERMAEGGDINLDDFHILNEQQVENFPFRISTSLYPEWPFAAVKDTSLDLARQVASALLAMKADAPAAIAGKSAGWTVALNYQPVHDCLMELRIGPYSDFGYFSFYDVVKKYWLQLVLLFLSFTIVVLTSLYILRLNRRIRQKKEEVDELNRTLEAKVLERTRKVNSLLDQELYLREIMETIAEVNGLLISATDMDMLLQEACRVMGEHGHYAYSWIGLLENNVVSRVFTSDDSVRFPSDPPYDPMDTEDSFSLTPAAHCMAKNQTVVVRQSSTVSTVSPWLDLAEVTEYQSVISLPLRADQYSSPLGAFSVYTLRLEGFEEEEIAMLEELAGDIGFAINAFRQKEQVAKLERERTENYEETILSFANIIDHRDTYTAGHTTRVAHYCKLLAREMGLGEEETGILQKAAVLHDIGKIATPDSVLLKPGKLSDLDYDLIKLHALAGYEILSGIGMYEDLAVIIRHHHERYDGMGYPDHLCGEGIPLLSRVLTVADAFDAMTTNRIYKPRKAISEALQDLQRLSGSQFDPAVVAAALNVLRDVEVPKAISQLPITQMEQRRFSYFFNDKLTSLYNEDYLQIILQNNKDLHEYHCLHSIHVKKLQQYNQHQGWESGNILMQRIALELEETFPETLLFRAHGQYFIIISREHFEINAAELSFACLKETGVAFELDHLDLQKDTVYTINNMDKFIVQSGED</sequence>
<gene>
    <name evidence="5" type="ordered locus">UWK_01429</name>
</gene>
<dbReference type="Pfam" id="PF13185">
    <property type="entry name" value="GAF_2"/>
    <property type="match status" value="1"/>
</dbReference>
<feature type="domain" description="HD-GYP" evidence="4">
    <location>
        <begin position="545"/>
        <end position="740"/>
    </location>
</feature>
<evidence type="ECO:0000259" key="3">
    <source>
        <dbReference type="PROSITE" id="PS51831"/>
    </source>
</evidence>
<keyword evidence="2" id="KW-0812">Transmembrane</keyword>
<dbReference type="HOGENOM" id="CLU_325354_0_0_7"/>
<dbReference type="Gene3D" id="3.40.190.10">
    <property type="entry name" value="Periplasmic binding protein-like II"/>
    <property type="match status" value="2"/>
</dbReference>
<proteinExistence type="predicted"/>
<protein>
    <submittedName>
        <fullName evidence="5">Putative domain HDIG-containing protein</fullName>
    </submittedName>
</protein>
<dbReference type="PROSITE" id="PS51831">
    <property type="entry name" value="HD"/>
    <property type="match status" value="1"/>
</dbReference>
<dbReference type="PROSITE" id="PS51832">
    <property type="entry name" value="HD_GYP"/>
    <property type="match status" value="1"/>
</dbReference>
<dbReference type="InterPro" id="IPR003018">
    <property type="entry name" value="GAF"/>
</dbReference>
<dbReference type="Pfam" id="PF12974">
    <property type="entry name" value="Phosphonate-bd"/>
    <property type="match status" value="1"/>
</dbReference>
<dbReference type="NCBIfam" id="TIGR00277">
    <property type="entry name" value="HDIG"/>
    <property type="match status" value="1"/>
</dbReference>
<dbReference type="InterPro" id="IPR029787">
    <property type="entry name" value="Nucleotide_cyclase"/>
</dbReference>
<evidence type="ECO:0000313" key="6">
    <source>
        <dbReference type="Proteomes" id="UP000011721"/>
    </source>
</evidence>
<feature type="coiled-coil region" evidence="1">
    <location>
        <begin position="323"/>
        <end position="350"/>
    </location>
</feature>
<accession>M1NE83</accession>
<dbReference type="InterPro" id="IPR000160">
    <property type="entry name" value="GGDEF_dom"/>
</dbReference>
<dbReference type="eggNOG" id="COG3221">
    <property type="taxonomic scope" value="Bacteria"/>
</dbReference>
<dbReference type="Gene3D" id="3.30.450.40">
    <property type="match status" value="1"/>
</dbReference>
<dbReference type="KEGG" id="dsf:UWK_01429"/>
<dbReference type="SUPFAM" id="SSF55781">
    <property type="entry name" value="GAF domain-like"/>
    <property type="match status" value="1"/>
</dbReference>
<keyword evidence="1" id="KW-0175">Coiled coil</keyword>
<dbReference type="InterPro" id="IPR006675">
    <property type="entry name" value="HDIG_dom"/>
</dbReference>
<dbReference type="InterPro" id="IPR043128">
    <property type="entry name" value="Rev_trsase/Diguanyl_cyclase"/>
</dbReference>
<dbReference type="AlphaFoldDB" id="M1NE83"/>
<dbReference type="SUPFAM" id="SSF55073">
    <property type="entry name" value="Nucleotide cyclase"/>
    <property type="match status" value="1"/>
</dbReference>
<dbReference type="InterPro" id="IPR006674">
    <property type="entry name" value="HD_domain"/>
</dbReference>
<dbReference type="CDD" id="cd00077">
    <property type="entry name" value="HDc"/>
    <property type="match status" value="1"/>
</dbReference>
<dbReference type="Gene3D" id="1.10.3210.10">
    <property type="entry name" value="Hypothetical protein af1432"/>
    <property type="match status" value="1"/>
</dbReference>
<name>M1NE83_DESSD</name>
<keyword evidence="6" id="KW-1185">Reference proteome</keyword>
<dbReference type="InterPro" id="IPR029016">
    <property type="entry name" value="GAF-like_dom_sf"/>
</dbReference>
<dbReference type="InterPro" id="IPR037522">
    <property type="entry name" value="HD_GYP_dom"/>
</dbReference>
<keyword evidence="2" id="KW-1133">Transmembrane helix</keyword>
<evidence type="ECO:0000259" key="4">
    <source>
        <dbReference type="PROSITE" id="PS51832"/>
    </source>
</evidence>
<evidence type="ECO:0000256" key="1">
    <source>
        <dbReference type="SAM" id="Coils"/>
    </source>
</evidence>
<dbReference type="SUPFAM" id="SSF53850">
    <property type="entry name" value="Periplasmic binding protein-like II"/>
    <property type="match status" value="1"/>
</dbReference>